<keyword evidence="4" id="KW-0418">Kinase</keyword>
<dbReference type="GO" id="GO:0004674">
    <property type="term" value="F:protein serine/threonine kinase activity"/>
    <property type="evidence" value="ECO:0007669"/>
    <property type="project" value="UniProtKB-KW"/>
</dbReference>
<dbReference type="InterPro" id="IPR000719">
    <property type="entry name" value="Prot_kinase_dom"/>
</dbReference>
<evidence type="ECO:0000256" key="1">
    <source>
        <dbReference type="ARBA" id="ARBA00022527"/>
    </source>
</evidence>
<feature type="domain" description="Protein kinase" evidence="7">
    <location>
        <begin position="486"/>
        <end position="793"/>
    </location>
</feature>
<dbReference type="Pfam" id="PF00069">
    <property type="entry name" value="Pkinase"/>
    <property type="match status" value="2"/>
</dbReference>
<gene>
    <name evidence="8" type="ORF">CVT24_011015</name>
</gene>
<feature type="region of interest" description="Disordered" evidence="6">
    <location>
        <begin position="376"/>
        <end position="414"/>
    </location>
</feature>
<keyword evidence="5" id="KW-0067">ATP-binding</keyword>
<keyword evidence="9" id="KW-1185">Reference proteome</keyword>
<evidence type="ECO:0000313" key="8">
    <source>
        <dbReference type="EMBL" id="PPR06953.1"/>
    </source>
</evidence>
<accession>A0A409YVG0</accession>
<keyword evidence="2" id="KW-0808">Transferase</keyword>
<evidence type="ECO:0000256" key="6">
    <source>
        <dbReference type="SAM" id="MobiDB-lite"/>
    </source>
</evidence>
<keyword evidence="3" id="KW-0547">Nucleotide-binding</keyword>
<organism evidence="8 9">
    <name type="scientific">Panaeolus cyanescens</name>
    <dbReference type="NCBI Taxonomy" id="181874"/>
    <lineage>
        <taxon>Eukaryota</taxon>
        <taxon>Fungi</taxon>
        <taxon>Dikarya</taxon>
        <taxon>Basidiomycota</taxon>
        <taxon>Agaricomycotina</taxon>
        <taxon>Agaricomycetes</taxon>
        <taxon>Agaricomycetidae</taxon>
        <taxon>Agaricales</taxon>
        <taxon>Agaricineae</taxon>
        <taxon>Galeropsidaceae</taxon>
        <taxon>Panaeolus</taxon>
    </lineage>
</organism>
<sequence length="1348" mass="152413">MSADDPRLSRECNRDVVQFYIKASKLHMEGFHGLDRDYDPVPHPPLCFTDRHICSELALRRVVYVPKLASTMADDFANDLLHFLANHDEFPVADQLTSLDGHRPFKVYNASCFEYAYFRQIGVHAICLASSIHIHPNQQLWRPTFWMKQCQRNPTFLNQVDVRVGMDKAKDYDFEYSDEAHKKIDQDILQKLRVLRDGPDCLATFHFLPACPSAQSIVRRAISSDVTHRPIPSTVAPRLLQPRKIARPVDAADTWWEAFSTQNPPVNSQANNIQRDPRRQAKGKVKIPPRYDPSDRETPDVSEYIQRQAWSRAVETDATFMVFNSGEIERIGIRHRATNTLFLSSLTKPFSGTYLTIHLALHAAIVKDALARAQSQSQRGDDGFAQPSSPGPTVKRKQQASDLDTAPRKSKRLKVQEHASIKPFDIEKEIASRHILLVSFDFGVYHSPAPSSFLRVSSSCHPDFVSKPFPHPEADKQYSLAECMHFVATEKVGSGGAGSVFRGVLQIHTDSSVIERTMVIKIPMGIQPPSAIHKEYKMYSKLAAAGVTEGIPRVHGVFEDVESDAVIMVMQDGGMDICTRQCLRDGSQCQGQVSLTQEEFDTLSRIILNINKAGITHYDIKPHNILADATGNLMIVDFHAAIPTDWNEGCPESDSPDLASLRDMFAGTFEMDKHYAHDPRASRECNRDILQFISTALPLHMKGFAGLDLDNYPDPVPHPPLWLTDRHIASELVLQRVVHVPNLMQDMVQDFNRDIRHFLVDHDEFPVEDQLTILGSFRSFDVCDASSFHHEYWRQIGIHAACFASSLHIHPNQQLWHPTFRMKQRQRYPTFLNEVDVCVEIDKKTPYDFHYRSDDIRRKIDQNILRKLRVLRDGYNCLATFHFLPPCPSAERIVLNTASGDVTVPSTLATQLLQPRNISRPVDPANAWWEAYSVQFPANSQGQDMKRGSKRQANRKVRLPPRYEPNKKETPEAAEFIQRAWARAVETDATFMVLTCGKSERIGIRHRATNTLFLSSLIAPLSGGYMIEHLALHAAIVKDALARTQCESQHEDDEITQPGSQGPVVKRKHQASDPDIEPRKSKRLKAEESLSTKSFDIEKEIACRHILLVSFDFGVYHSPAPSFFLRVSTSCHPDFISKPFQQPELDKQYPMAKCMHFIAKEKVGSGGAGSVFRGVLQIQEHSSVIERTMILKIPMGSQPPSAIHDEYKMYNILAAAGVTEGIARVYGVFEDVESNAVIMMMQDAGTDLYARQLDREGRIHKGQVSLTQDEFDALYRIIFNINKAGIEHCDIKPHNTLVDASGNLTVIDFHAATPNTWEDDPDDQNSADLASLRDMFAGTFVMDKYYMR</sequence>
<dbReference type="OrthoDB" id="2156052at2759"/>
<dbReference type="SUPFAM" id="SSF56112">
    <property type="entry name" value="Protein kinase-like (PK-like)"/>
    <property type="match status" value="2"/>
</dbReference>
<evidence type="ECO:0000256" key="4">
    <source>
        <dbReference type="ARBA" id="ARBA00022777"/>
    </source>
</evidence>
<reference evidence="8 9" key="1">
    <citation type="journal article" date="2018" name="Evol. Lett.">
        <title>Horizontal gene cluster transfer increased hallucinogenic mushroom diversity.</title>
        <authorList>
            <person name="Reynolds H.T."/>
            <person name="Vijayakumar V."/>
            <person name="Gluck-Thaler E."/>
            <person name="Korotkin H.B."/>
            <person name="Matheny P.B."/>
            <person name="Slot J.C."/>
        </authorList>
    </citation>
    <scope>NUCLEOTIDE SEQUENCE [LARGE SCALE GENOMIC DNA]</scope>
    <source>
        <strain evidence="8 9">2629</strain>
    </source>
</reference>
<evidence type="ECO:0000313" key="9">
    <source>
        <dbReference type="Proteomes" id="UP000284842"/>
    </source>
</evidence>
<keyword evidence="1" id="KW-0723">Serine/threonine-protein kinase</keyword>
<evidence type="ECO:0000256" key="5">
    <source>
        <dbReference type="ARBA" id="ARBA00022840"/>
    </source>
</evidence>
<dbReference type="STRING" id="181874.A0A409YVG0"/>
<dbReference type="InterPro" id="IPR050205">
    <property type="entry name" value="CDPK_Ser/Thr_kinases"/>
</dbReference>
<dbReference type="Proteomes" id="UP000284842">
    <property type="component" value="Unassembled WGS sequence"/>
</dbReference>
<feature type="region of interest" description="Disordered" evidence="6">
    <location>
        <begin position="1048"/>
        <end position="1087"/>
    </location>
</feature>
<dbReference type="InParanoid" id="A0A409YVG0"/>
<dbReference type="GO" id="GO:0005524">
    <property type="term" value="F:ATP binding"/>
    <property type="evidence" value="ECO:0007669"/>
    <property type="project" value="UniProtKB-KW"/>
</dbReference>
<feature type="compositionally biased region" description="Basic and acidic residues" evidence="6">
    <location>
        <begin position="1070"/>
        <end position="1087"/>
    </location>
</feature>
<name>A0A409YVG0_9AGAR</name>
<evidence type="ECO:0000256" key="3">
    <source>
        <dbReference type="ARBA" id="ARBA00022741"/>
    </source>
</evidence>
<dbReference type="SMART" id="SM00220">
    <property type="entry name" value="S_TKc"/>
    <property type="match status" value="1"/>
</dbReference>
<evidence type="ECO:0000259" key="7">
    <source>
        <dbReference type="PROSITE" id="PS50011"/>
    </source>
</evidence>
<proteinExistence type="predicted"/>
<feature type="compositionally biased region" description="Polar residues" evidence="6">
    <location>
        <begin position="261"/>
        <end position="274"/>
    </location>
</feature>
<dbReference type="PROSITE" id="PS50011">
    <property type="entry name" value="PROTEIN_KINASE_DOM"/>
    <property type="match status" value="2"/>
</dbReference>
<protein>
    <recommendedName>
        <fullName evidence="7">Protein kinase domain-containing protein</fullName>
    </recommendedName>
</protein>
<dbReference type="PROSITE" id="PS00108">
    <property type="entry name" value="PROTEIN_KINASE_ST"/>
    <property type="match status" value="1"/>
</dbReference>
<dbReference type="PANTHER" id="PTHR24349">
    <property type="entry name" value="SERINE/THREONINE-PROTEIN KINASE"/>
    <property type="match status" value="1"/>
</dbReference>
<feature type="domain" description="Protein kinase" evidence="7">
    <location>
        <begin position="1157"/>
        <end position="1348"/>
    </location>
</feature>
<dbReference type="EMBL" id="NHTK01000552">
    <property type="protein sequence ID" value="PPR06953.1"/>
    <property type="molecule type" value="Genomic_DNA"/>
</dbReference>
<feature type="region of interest" description="Disordered" evidence="6">
    <location>
        <begin position="261"/>
        <end position="301"/>
    </location>
</feature>
<comment type="caution">
    <text evidence="8">The sequence shown here is derived from an EMBL/GenBank/DDBJ whole genome shotgun (WGS) entry which is preliminary data.</text>
</comment>
<dbReference type="InterPro" id="IPR008271">
    <property type="entry name" value="Ser/Thr_kinase_AS"/>
</dbReference>
<dbReference type="InterPro" id="IPR011009">
    <property type="entry name" value="Kinase-like_dom_sf"/>
</dbReference>
<dbReference type="Gene3D" id="1.10.510.10">
    <property type="entry name" value="Transferase(Phosphotransferase) domain 1"/>
    <property type="match status" value="2"/>
</dbReference>
<dbReference type="Gene3D" id="3.30.200.20">
    <property type="entry name" value="Phosphorylase Kinase, domain 1"/>
    <property type="match status" value="2"/>
</dbReference>
<evidence type="ECO:0000256" key="2">
    <source>
        <dbReference type="ARBA" id="ARBA00022679"/>
    </source>
</evidence>